<dbReference type="EMBL" id="KV425583">
    <property type="protein sequence ID" value="KZT23698.1"/>
    <property type="molecule type" value="Genomic_DNA"/>
</dbReference>
<name>A0A165REG9_9AGAM</name>
<dbReference type="OrthoDB" id="3259897at2759"/>
<proteinExistence type="predicted"/>
<dbReference type="STRING" id="1314782.A0A165REG9"/>
<gene>
    <name evidence="2" type="ORF">NEOLEDRAFT_1069024</name>
</gene>
<feature type="region of interest" description="Disordered" evidence="1">
    <location>
        <begin position="1"/>
        <end position="36"/>
    </location>
</feature>
<dbReference type="AlphaFoldDB" id="A0A165REG9"/>
<reference evidence="2 3" key="1">
    <citation type="journal article" date="2016" name="Mol. Biol. Evol.">
        <title>Comparative Genomics of Early-Diverging Mushroom-Forming Fungi Provides Insights into the Origins of Lignocellulose Decay Capabilities.</title>
        <authorList>
            <person name="Nagy L.G."/>
            <person name="Riley R."/>
            <person name="Tritt A."/>
            <person name="Adam C."/>
            <person name="Daum C."/>
            <person name="Floudas D."/>
            <person name="Sun H."/>
            <person name="Yadav J.S."/>
            <person name="Pangilinan J."/>
            <person name="Larsson K.H."/>
            <person name="Matsuura K."/>
            <person name="Barry K."/>
            <person name="Labutti K."/>
            <person name="Kuo R."/>
            <person name="Ohm R.A."/>
            <person name="Bhattacharya S.S."/>
            <person name="Shirouzu T."/>
            <person name="Yoshinaga Y."/>
            <person name="Martin F.M."/>
            <person name="Grigoriev I.V."/>
            <person name="Hibbett D.S."/>
        </authorList>
    </citation>
    <scope>NUCLEOTIDE SEQUENCE [LARGE SCALE GENOMIC DNA]</scope>
    <source>
        <strain evidence="2 3">HHB14362 ss-1</strain>
    </source>
</reference>
<evidence type="ECO:0000313" key="3">
    <source>
        <dbReference type="Proteomes" id="UP000076761"/>
    </source>
</evidence>
<keyword evidence="3" id="KW-1185">Reference proteome</keyword>
<evidence type="ECO:0000313" key="2">
    <source>
        <dbReference type="EMBL" id="KZT23698.1"/>
    </source>
</evidence>
<accession>A0A165REG9</accession>
<dbReference type="InParanoid" id="A0A165REG9"/>
<organism evidence="2 3">
    <name type="scientific">Neolentinus lepideus HHB14362 ss-1</name>
    <dbReference type="NCBI Taxonomy" id="1314782"/>
    <lineage>
        <taxon>Eukaryota</taxon>
        <taxon>Fungi</taxon>
        <taxon>Dikarya</taxon>
        <taxon>Basidiomycota</taxon>
        <taxon>Agaricomycotina</taxon>
        <taxon>Agaricomycetes</taxon>
        <taxon>Gloeophyllales</taxon>
        <taxon>Gloeophyllaceae</taxon>
        <taxon>Neolentinus</taxon>
    </lineage>
</organism>
<dbReference type="Proteomes" id="UP000076761">
    <property type="component" value="Unassembled WGS sequence"/>
</dbReference>
<sequence length="482" mass="53439">MAPRPRLRVDPGKAAPPPSSFPSMPTSSLDGPSYPHKSTFRSLQMEICIQSPSTKTVRLPRQQQARSVPVFGESDRVMGHVALAQNFAHTGRLTITLEGAFTYVLPGVGLYDASPKGEQRHIFYSSSRTVPLSTQDSPRSALNLREAIVATVRRRPSLPTLGGTDMRIVPFSFDMPHSSTPGEELPPTFSASVLIEGGVRERALAENAEVSYRVVAVWEAMDRSEDRNLLEAPILVHPDTDFSSLDGLGYEPQSWIEIPLKSERPIAFQCAITLPSPSLFPRSAAIPFFVVFTTMPRSQGLAREIASDATITITLLREIHVAASPFGLLTPPSTPPTSQEFDVQATQSPITSSNRLLKRMVRNNTPPVVPVMRNSRVDFKEKPLPQVPPNPPMPVFFESRTLQTEMCCGFPKRPRVKQDKYGHPPLDLYEKLPDGLYKGKVQLRKAMMPGIDWTGLTVKYYLEASVVFGQDDLRARVPIRIF</sequence>
<evidence type="ECO:0000256" key="1">
    <source>
        <dbReference type="SAM" id="MobiDB-lite"/>
    </source>
</evidence>
<protein>
    <submittedName>
        <fullName evidence="2">Uncharacterized protein</fullName>
    </submittedName>
</protein>